<proteinExistence type="inferred from homology"/>
<dbReference type="SMART" id="SM00822">
    <property type="entry name" value="PKS_KR"/>
    <property type="match status" value="1"/>
</dbReference>
<dbReference type="InterPro" id="IPR006162">
    <property type="entry name" value="Ppantetheine_attach_site"/>
</dbReference>
<dbReference type="Gene3D" id="3.40.50.980">
    <property type="match status" value="2"/>
</dbReference>
<dbReference type="PROSITE" id="PS00606">
    <property type="entry name" value="KS3_1"/>
    <property type="match status" value="1"/>
</dbReference>
<dbReference type="InterPro" id="IPR020806">
    <property type="entry name" value="PKS_PP-bd"/>
</dbReference>
<dbReference type="PROSITE" id="PS00012">
    <property type="entry name" value="PHOSPHOPANTETHEINE"/>
    <property type="match status" value="2"/>
</dbReference>
<dbReference type="Gene3D" id="1.10.1200.10">
    <property type="entry name" value="ACP-like"/>
    <property type="match status" value="2"/>
</dbReference>
<evidence type="ECO:0000256" key="5">
    <source>
        <dbReference type="ARBA" id="ARBA00022832"/>
    </source>
</evidence>
<dbReference type="InterPro" id="IPR016039">
    <property type="entry name" value="Thiolase-like"/>
</dbReference>
<dbReference type="Pfam" id="PF21394">
    <property type="entry name" value="Beta-ketacyl_N"/>
    <property type="match status" value="1"/>
</dbReference>
<gene>
    <name evidence="12" type="ORF">CMC5_053590</name>
</gene>
<feature type="domain" description="Ketosynthase family 3 (KS3)" evidence="11">
    <location>
        <begin position="10"/>
        <end position="437"/>
    </location>
</feature>
<dbReference type="Gene3D" id="3.30.70.250">
    <property type="entry name" value="Malonyl-CoA ACP transacylase, ACP-binding"/>
    <property type="match status" value="1"/>
</dbReference>
<dbReference type="InterPro" id="IPR057326">
    <property type="entry name" value="KR_dom"/>
</dbReference>
<feature type="domain" description="Carrier" evidence="10">
    <location>
        <begin position="2489"/>
        <end position="2564"/>
    </location>
</feature>
<dbReference type="InterPro" id="IPR010071">
    <property type="entry name" value="AA_adenyl_dom"/>
</dbReference>
<dbReference type="SUPFAM" id="SSF47336">
    <property type="entry name" value="ACP-like"/>
    <property type="match status" value="2"/>
</dbReference>
<evidence type="ECO:0000256" key="6">
    <source>
        <dbReference type="ARBA" id="ARBA00023098"/>
    </source>
</evidence>
<dbReference type="InterPro" id="IPR020845">
    <property type="entry name" value="AMP-binding_CS"/>
</dbReference>
<dbReference type="FunFam" id="3.40.50.980:FF:000001">
    <property type="entry name" value="Non-ribosomal peptide synthetase"/>
    <property type="match status" value="1"/>
</dbReference>
<keyword evidence="7" id="KW-0511">Multifunctional enzyme</keyword>
<evidence type="ECO:0000259" key="11">
    <source>
        <dbReference type="PROSITE" id="PS52004"/>
    </source>
</evidence>
<dbReference type="SUPFAM" id="SSF52151">
    <property type="entry name" value="FabD/lysophospholipase-like"/>
    <property type="match status" value="1"/>
</dbReference>
<dbReference type="GO" id="GO:0004315">
    <property type="term" value="F:3-oxoacyl-[acyl-carrier-protein] synthase activity"/>
    <property type="evidence" value="ECO:0007669"/>
    <property type="project" value="InterPro"/>
</dbReference>
<dbReference type="NCBIfam" id="TIGR01733">
    <property type="entry name" value="AA-adenyl-dom"/>
    <property type="match status" value="1"/>
</dbReference>
<dbReference type="EMBL" id="CP012159">
    <property type="protein sequence ID" value="AKT41198.1"/>
    <property type="molecule type" value="Genomic_DNA"/>
</dbReference>
<dbReference type="InterPro" id="IPR014031">
    <property type="entry name" value="Ketoacyl_synth_C"/>
</dbReference>
<dbReference type="Pfam" id="PF00550">
    <property type="entry name" value="PP-binding"/>
    <property type="match status" value="2"/>
</dbReference>
<dbReference type="Pfam" id="PF00501">
    <property type="entry name" value="AMP-binding"/>
    <property type="match status" value="1"/>
</dbReference>
<dbReference type="CDD" id="cd00833">
    <property type="entry name" value="PKS"/>
    <property type="match status" value="1"/>
</dbReference>
<reference evidence="12 13" key="1">
    <citation type="submission" date="2015-07" db="EMBL/GenBank/DDBJ databases">
        <title>Genome analysis of myxobacterium Chondromyces crocatus Cm c5 reveals a high potential for natural compound synthesis and the genetic basis for the loss of fruiting body formation.</title>
        <authorList>
            <person name="Zaburannyi N."/>
            <person name="Bunk B."/>
            <person name="Maier J."/>
            <person name="Overmann J."/>
            <person name="Mueller R."/>
        </authorList>
    </citation>
    <scope>NUCLEOTIDE SEQUENCE [LARGE SCALE GENOMIC DNA]</scope>
    <source>
        <strain evidence="12 13">Cm c5</strain>
    </source>
</reference>
<dbReference type="Pfam" id="PF00109">
    <property type="entry name" value="ketoacyl-synt"/>
    <property type="match status" value="1"/>
</dbReference>
<dbReference type="InterPro" id="IPR013968">
    <property type="entry name" value="PKS_KR"/>
</dbReference>
<dbReference type="SMART" id="SM00823">
    <property type="entry name" value="PKS_PP"/>
    <property type="match status" value="2"/>
</dbReference>
<keyword evidence="6" id="KW-0443">Lipid metabolism</keyword>
<comment type="similarity">
    <text evidence="8">In the C-terminal section; belongs to the NRP synthetase family.</text>
</comment>
<dbReference type="PANTHER" id="PTHR45527:SF1">
    <property type="entry name" value="FATTY ACID SYNTHASE"/>
    <property type="match status" value="1"/>
</dbReference>
<dbReference type="InterPro" id="IPR025110">
    <property type="entry name" value="AMP-bd_C"/>
</dbReference>
<dbReference type="Gene3D" id="2.30.38.10">
    <property type="entry name" value="Luciferase, Domain 3"/>
    <property type="match status" value="1"/>
</dbReference>
<dbReference type="FunFam" id="1.10.1200.10:FF:000016">
    <property type="entry name" value="Non-ribosomal peptide synthase"/>
    <property type="match status" value="2"/>
</dbReference>
<dbReference type="InterPro" id="IPR001227">
    <property type="entry name" value="Ac_transferase_dom_sf"/>
</dbReference>
<dbReference type="Gene3D" id="3.40.50.720">
    <property type="entry name" value="NAD(P)-binding Rossmann-like Domain"/>
    <property type="match status" value="1"/>
</dbReference>
<feature type="domain" description="Carrier" evidence="10">
    <location>
        <begin position="1424"/>
        <end position="1499"/>
    </location>
</feature>
<keyword evidence="2" id="KW-0596">Phosphopantetheine</keyword>
<dbReference type="InterPro" id="IPR020841">
    <property type="entry name" value="PKS_Beta-ketoAc_synthase_dom"/>
</dbReference>
<dbReference type="InterPro" id="IPR018201">
    <property type="entry name" value="Ketoacyl_synth_AS"/>
</dbReference>
<dbReference type="GO" id="GO:0006633">
    <property type="term" value="P:fatty acid biosynthetic process"/>
    <property type="evidence" value="ECO:0007669"/>
    <property type="project" value="InterPro"/>
</dbReference>
<dbReference type="FunFam" id="3.40.50.980:FF:000002">
    <property type="entry name" value="Enterobactin synthetase component F"/>
    <property type="match status" value="1"/>
</dbReference>
<dbReference type="PROSITE" id="PS50075">
    <property type="entry name" value="CARRIER"/>
    <property type="match status" value="2"/>
</dbReference>
<dbReference type="InterPro" id="IPR000873">
    <property type="entry name" value="AMP-dep_synth/lig_dom"/>
</dbReference>
<dbReference type="InterPro" id="IPR009081">
    <property type="entry name" value="PP-bd_ACP"/>
</dbReference>
<dbReference type="Gene3D" id="3.30.70.3290">
    <property type="match status" value="1"/>
</dbReference>
<dbReference type="SMART" id="SM00825">
    <property type="entry name" value="PKS_KS"/>
    <property type="match status" value="1"/>
</dbReference>
<sequence length="2600" mass="282186">MSSDDERSDALDIAIVGMAGRFPKAKDLDAFWRNLREGIEGISFFDEAELTAMGVRPEVIRDRRFVKAAPVLDDVDRFDASFFGFSPKDAAIMDPQHRVFLECAHHALEHAGYDPATHPGPIAVYAGTSLSTYLLFNLLPSPAFEDLEDSFQLMLGNDKDFLSTRVSYKLGLRGPSVDVQTGCSTSLVAVHLACQTLLSYQCDMALAGGVSVHLPQRTGYFHEEGGIVSPDGHCRAFSAEGQGTIFGSGAGVVVLKRLEDALADGDTVHAVIKGSAINNDGSLKIGYTAPSIEGQAEVVARAHAVAEVDAATITYVEAHGTGTVVGDPIEVAALTRAFRATTQETQFCALGSVKSSIGHLDAAAGIAGLLKTSLSLRHREIPPSLHCEPLNPRIDFESSPFYVNAELRAWEAGATPRRAGVSSFGIGGTNAHVILEEPPPAMASMEATPWQLLLLSARTPSALERMTEELAMHLEREPAVNLADVAYTLQVGRQGHTHRRVLVCKDREDAIGVLKGADAARVFTAFQPSGSRPIAFLFPGQGTQYPRMAQGLYEQEPLFRRHVDRCAEILRPELGLDLRRLLYPAPGGEEHARRALDRTELTQPALFVIEYALACFWMDLGVRPEALIGHSIGEYVAACLSGVLSLEDALSLVVVRGRWIQQLPPGAMLSVALPEAQVRALLGARLSLAAVNGPSLCVVAGTSEDVERLERQLAEAGTETRRIHTSHAFHSAAMDVLVERFTERVRQTTLHAPRIPYVSNVSGTWITEGEATDPRYWAHHLRQTVRFGDGAATLLKLQDAILLEVGPGRTLGTLIRQQLAASASQVVVGSLRHPQDGVPDRAFLLSTLGSLWLAGVSPSWHVLQEGTQRRRIPLPTYPFERQRYWIDPQGPLGEAGKGRASTRAASTRQLWIPFWKPAVRATRAGEVAAGRGAEDGTESATGRWLVFLDEGGWAERIAARLRHLGHEVVCVIAGAAFCQVDAHTFRIDPHDPGGYELLVDALQAAGALPSGILHAWSIDPEDVVGTCPRGVVDGASWVVRALGPRCAPQPLRVVVVSRGAQSVTGEEALVPAWAALQGLGDVVPREHPNVTWQNVDVALPASGSWQAEQLVEELLRDCLGPDEAGFLAYRGGRRWTRDVEPVVGERTASRGATLREGSVYVVVGGASAPGLACAEHLARTVRARLSVLVPAGFPERGAWDGWLAAHGEAEPVSRCVQRLMALEGTASELLVLGVEVEDATALSAALCRVEAHFGALHGVVCVPGAASDVAGQGAVQEAPEGVWGHVARMGRGIDALACALGERRLDVCLVGASEASVPGDVGLAARAAASGYLEAFAHVQARRGAAWWVSVDEEPGQVLAEALEHVLTLRGTPRVVVSTEDLRENGAVSVRSPRLQFVGTPVEGSGEGAALQHPRPSVRTAYVAPRDERERMLAGIWQALLGIQEVGVHDDFFELGGHSLLATQLASRMRDAFQVEVVLGSLFDTPTVAGLSGVVARLQAEPAVEGAARHARIPVLSREGDAFQLSFAQQRLWFLDQFEPGIAAYHISESVRLRGPLDLAAFRGSLSEVVCRHESLRTTFAVVGGEPVQVVAEVLTLEVPLTDLGELSEAAREATVRERVVDEANRPFDLASGPLLRAHLFRLAPEEHVLLLTVHHIVADGWSMGVLIQEMVALYEAACASRPAPLSPAKVQYVDFSAWQRTWLQGERLDAQLDHWKRALAGSSGVLDLPTDRVRPAVRTYRGARHFFALPTSMVRGLGALSQREGVTLFMTLLAAYQILLHRYARQDDVLVGSPIAGRSRTEIEGLIGFFVNTLVLRGDLSGDPTVRTLLSRVREVAQGAYAHQDLPFEMLVEALRPERDLSRTPLFQVMFALQSTLLPEREVAGLRLHREALDTRSAKFDLLLELYEGKEQLSGWLEYNADLFEAATIARIVEHYQAILEGFVARPEQRISELELVTAAERRQIVEAWNATAVAYPSASLHGLVEAQAARTPEAEAVVFETQRLTYRALDQRANQLARHLHALGVTRETRVGVHMERSVEMVVALLGILKAGGAYVPLDPEYPAERLAFMLDDARIAVLLTQTSLQGALPVNDTAVIALDTAWASVAERSAEPLQDETLPDQSAYVIYTSGSTGRPKGVVNTHRGICNRLQWMQEAYGLTVDDRVLQKTPFGFDVSVWEFFWPLLSGACLVVARPGGHRDSGYLVQVIAEERITTVHFVPSMLQIFLEEDDLAPCRSLARIVCSGEALPVTLAERCLSRLQVDLHNLYGPTEAAVDVSAWACAAGETRRVPIGRPIANIQLYVLDRSGRLCPVGVPGELHIGGVGLARGYLGRPGLTGDRFVPDAFSDEPGARLYRTGDLVRLLPDGALDFLDRIDFQIKLRGFRIELGEIEAALQAHPGVREAVVVVRRDEAGLQALVAYLVQSGAVAPALGDLRASLRARLPEYMIPAGLVFLERMPLNASGKIDRRALPAPALGRRVSEASYAPPSTALERQVATIWQEVLELDRVGLHDNFFDLGGHSLRMVQVRSRLQEVLPKPVSIVELFQYPTIAALLAYLDERHDQRAVVQQSQSRAEARRESLGQLARGRQRPRTARKA</sequence>
<dbReference type="InterPro" id="IPR023213">
    <property type="entry name" value="CAT-like_dom_sf"/>
</dbReference>
<dbReference type="SUPFAM" id="SSF55048">
    <property type="entry name" value="Probable ACP-binding domain of malonyl-CoA ACP transacylase"/>
    <property type="match status" value="1"/>
</dbReference>
<dbReference type="KEGG" id="ccro:CMC5_053590"/>
<evidence type="ECO:0000313" key="13">
    <source>
        <dbReference type="Proteomes" id="UP000067626"/>
    </source>
</evidence>
<comment type="cofactor">
    <cofactor evidence="1">
        <name>pantetheine 4'-phosphate</name>
        <dbReference type="ChEBI" id="CHEBI:47942"/>
    </cofactor>
</comment>
<dbReference type="InterPro" id="IPR045851">
    <property type="entry name" value="AMP-bd_C_sf"/>
</dbReference>
<dbReference type="FunFam" id="2.30.38.10:FF:000001">
    <property type="entry name" value="Non-ribosomal peptide synthetase PvdI"/>
    <property type="match status" value="1"/>
</dbReference>
<evidence type="ECO:0000256" key="4">
    <source>
        <dbReference type="ARBA" id="ARBA00022679"/>
    </source>
</evidence>
<dbReference type="InterPro" id="IPR016036">
    <property type="entry name" value="Malonyl_transacylase_ACP-bd"/>
</dbReference>
<dbReference type="Gene3D" id="3.30.300.30">
    <property type="match status" value="1"/>
</dbReference>
<dbReference type="SMART" id="SM00827">
    <property type="entry name" value="PKS_AT"/>
    <property type="match status" value="1"/>
</dbReference>
<keyword evidence="5" id="KW-0276">Fatty acid metabolism</keyword>
<dbReference type="PROSITE" id="PS52004">
    <property type="entry name" value="KS3_2"/>
    <property type="match status" value="1"/>
</dbReference>
<feature type="region of interest" description="Disordered" evidence="9">
    <location>
        <begin position="2570"/>
        <end position="2600"/>
    </location>
</feature>
<dbReference type="GO" id="GO:0005829">
    <property type="term" value="C:cytosol"/>
    <property type="evidence" value="ECO:0007669"/>
    <property type="project" value="TreeGrafter"/>
</dbReference>
<protein>
    <recommendedName>
        <fullName evidence="14">Polyketide synthase</fullName>
    </recommendedName>
</protein>
<keyword evidence="3" id="KW-0597">Phosphoprotein</keyword>
<dbReference type="FunFam" id="3.40.47.10:FF:000042">
    <property type="entry name" value="Polyketide synthase Pks13"/>
    <property type="match status" value="1"/>
</dbReference>
<dbReference type="FunFam" id="3.30.300.30:FF:000010">
    <property type="entry name" value="Enterobactin synthetase component F"/>
    <property type="match status" value="1"/>
</dbReference>
<keyword evidence="4" id="KW-0808">Transferase</keyword>
<dbReference type="SUPFAM" id="SSF51735">
    <property type="entry name" value="NAD(P)-binding Rossmann-fold domains"/>
    <property type="match status" value="2"/>
</dbReference>
<dbReference type="InterPro" id="IPR036736">
    <property type="entry name" value="ACP-like_sf"/>
</dbReference>
<dbReference type="Proteomes" id="UP000067626">
    <property type="component" value="Chromosome"/>
</dbReference>
<dbReference type="Pfam" id="PF00668">
    <property type="entry name" value="Condensation"/>
    <property type="match status" value="1"/>
</dbReference>
<dbReference type="FunFam" id="3.30.559.10:FF:000012">
    <property type="entry name" value="Non-ribosomal peptide synthetase"/>
    <property type="match status" value="1"/>
</dbReference>
<dbReference type="InterPro" id="IPR036291">
    <property type="entry name" value="NAD(P)-bd_dom_sf"/>
</dbReference>
<dbReference type="Pfam" id="PF08659">
    <property type="entry name" value="KR"/>
    <property type="match status" value="1"/>
</dbReference>
<evidence type="ECO:0000256" key="2">
    <source>
        <dbReference type="ARBA" id="ARBA00022450"/>
    </source>
</evidence>
<evidence type="ECO:0000313" key="12">
    <source>
        <dbReference type="EMBL" id="AKT41198.1"/>
    </source>
</evidence>
<dbReference type="InterPro" id="IPR049490">
    <property type="entry name" value="C883_1060-like_KR_N"/>
</dbReference>
<dbReference type="Gene3D" id="3.40.47.10">
    <property type="match status" value="1"/>
</dbReference>
<evidence type="ECO:0008006" key="14">
    <source>
        <dbReference type="Google" id="ProtNLM"/>
    </source>
</evidence>
<dbReference type="InterPro" id="IPR014030">
    <property type="entry name" value="Ketoacyl_synth_N"/>
</dbReference>
<dbReference type="RefSeq" id="WP_050433010.1">
    <property type="nucleotide sequence ID" value="NZ_CP012159.1"/>
</dbReference>
<dbReference type="InterPro" id="IPR014043">
    <property type="entry name" value="Acyl_transferase_dom"/>
</dbReference>
<dbReference type="GO" id="GO:0044550">
    <property type="term" value="P:secondary metabolite biosynthetic process"/>
    <property type="evidence" value="ECO:0007669"/>
    <property type="project" value="UniProtKB-ARBA"/>
</dbReference>
<feature type="compositionally biased region" description="Basic residues" evidence="9">
    <location>
        <begin position="2590"/>
        <end position="2600"/>
    </location>
</feature>
<accession>A0A0K1EKR5</accession>
<dbReference type="PANTHER" id="PTHR45527">
    <property type="entry name" value="NONRIBOSOMAL PEPTIDE SYNTHETASE"/>
    <property type="match status" value="1"/>
</dbReference>
<dbReference type="GO" id="GO:0043041">
    <property type="term" value="P:amino acid activation for nonribosomal peptide biosynthetic process"/>
    <property type="evidence" value="ECO:0007669"/>
    <property type="project" value="TreeGrafter"/>
</dbReference>
<evidence type="ECO:0000259" key="10">
    <source>
        <dbReference type="PROSITE" id="PS50075"/>
    </source>
</evidence>
<dbReference type="FunFam" id="3.40.50.12780:FF:000012">
    <property type="entry name" value="Non-ribosomal peptide synthetase"/>
    <property type="match status" value="1"/>
</dbReference>
<dbReference type="STRING" id="52.CMC5_053590"/>
<dbReference type="InterPro" id="IPR001242">
    <property type="entry name" value="Condensation_dom"/>
</dbReference>
<dbReference type="GO" id="GO:0031177">
    <property type="term" value="F:phosphopantetheine binding"/>
    <property type="evidence" value="ECO:0007669"/>
    <property type="project" value="InterPro"/>
</dbReference>
<dbReference type="Pfam" id="PF00698">
    <property type="entry name" value="Acyl_transf_1"/>
    <property type="match status" value="1"/>
</dbReference>
<dbReference type="InterPro" id="IPR016035">
    <property type="entry name" value="Acyl_Trfase/lysoPLipase"/>
</dbReference>
<keyword evidence="13" id="KW-1185">Reference proteome</keyword>
<dbReference type="SUPFAM" id="SSF52777">
    <property type="entry name" value="CoA-dependent acyltransferases"/>
    <property type="match status" value="2"/>
</dbReference>
<evidence type="ECO:0000256" key="1">
    <source>
        <dbReference type="ARBA" id="ARBA00001957"/>
    </source>
</evidence>
<dbReference type="CDD" id="cd19531">
    <property type="entry name" value="LCL_NRPS-like"/>
    <property type="match status" value="1"/>
</dbReference>
<dbReference type="Pfam" id="PF22621">
    <property type="entry name" value="CurL-like_PKS_C"/>
    <property type="match status" value="1"/>
</dbReference>
<dbReference type="Pfam" id="PF13193">
    <property type="entry name" value="AMP-binding_C"/>
    <property type="match status" value="1"/>
</dbReference>
<dbReference type="Gene3D" id="3.40.366.10">
    <property type="entry name" value="Malonyl-Coenzyme A Acyl Carrier Protein, domain 2"/>
    <property type="match status" value="1"/>
</dbReference>
<dbReference type="CDD" id="cd17646">
    <property type="entry name" value="A_NRPS_AB3403-like"/>
    <property type="match status" value="1"/>
</dbReference>
<evidence type="ECO:0000256" key="9">
    <source>
        <dbReference type="SAM" id="MobiDB-lite"/>
    </source>
</evidence>
<dbReference type="Gene3D" id="3.30.559.30">
    <property type="entry name" value="Nonribosomal peptide synthetase, condensation domain"/>
    <property type="match status" value="1"/>
</dbReference>
<dbReference type="OrthoDB" id="9757540at2"/>
<evidence type="ECO:0000256" key="7">
    <source>
        <dbReference type="ARBA" id="ARBA00023268"/>
    </source>
</evidence>
<dbReference type="PROSITE" id="PS00455">
    <property type="entry name" value="AMP_BINDING"/>
    <property type="match status" value="1"/>
</dbReference>
<dbReference type="Pfam" id="PF02801">
    <property type="entry name" value="Ketoacyl-synt_C"/>
    <property type="match status" value="1"/>
</dbReference>
<organism evidence="12 13">
    <name type="scientific">Chondromyces crocatus</name>
    <dbReference type="NCBI Taxonomy" id="52"/>
    <lineage>
        <taxon>Bacteria</taxon>
        <taxon>Pseudomonadati</taxon>
        <taxon>Myxococcota</taxon>
        <taxon>Polyangia</taxon>
        <taxon>Polyangiales</taxon>
        <taxon>Polyangiaceae</taxon>
        <taxon>Chondromyces</taxon>
    </lineage>
</organism>
<dbReference type="PATRIC" id="fig|52.7.peg.5935"/>
<evidence type="ECO:0000256" key="3">
    <source>
        <dbReference type="ARBA" id="ARBA00022553"/>
    </source>
</evidence>
<evidence type="ECO:0000256" key="8">
    <source>
        <dbReference type="ARBA" id="ARBA00029443"/>
    </source>
</evidence>
<dbReference type="SUPFAM" id="SSF53901">
    <property type="entry name" value="Thiolase-like"/>
    <property type="match status" value="1"/>
</dbReference>
<name>A0A0K1EKR5_CHOCO</name>
<dbReference type="Gene3D" id="3.30.559.10">
    <property type="entry name" value="Chloramphenicol acetyltransferase-like domain"/>
    <property type="match status" value="1"/>
</dbReference>
<dbReference type="SUPFAM" id="SSF56801">
    <property type="entry name" value="Acetyl-CoA synthetase-like"/>
    <property type="match status" value="1"/>
</dbReference>